<accession>A0A8S5NEL9</accession>
<name>A0A8S5NEL9_9CAUD</name>
<reference evidence="1" key="1">
    <citation type="journal article" date="2021" name="Proc. Natl. Acad. Sci. U.S.A.">
        <title>A Catalog of Tens of Thousands of Viruses from Human Metagenomes Reveals Hidden Associations with Chronic Diseases.</title>
        <authorList>
            <person name="Tisza M.J."/>
            <person name="Buck C.B."/>
        </authorList>
    </citation>
    <scope>NUCLEOTIDE SEQUENCE</scope>
    <source>
        <strain evidence="1">CtHEr2</strain>
    </source>
</reference>
<evidence type="ECO:0000313" key="1">
    <source>
        <dbReference type="EMBL" id="DAD93081.1"/>
    </source>
</evidence>
<dbReference type="EMBL" id="BK015152">
    <property type="protein sequence ID" value="DAD93081.1"/>
    <property type="molecule type" value="Genomic_DNA"/>
</dbReference>
<sequence length="198" mass="22301">MRIVLKKHTGVVVHWGKDDSLGDVCNALESLMDKGHLDSFKVRKGVKWPYTTETQIRLSTMGGTAGVLDQHRQILIDGDFVQTDWEIPDMITHECGAPLINWKGECKTVVARTYNSRDLSQLKALSRDWGDRIELDFRDGRVCLDGVSLLGEDIVVIGEKEPCTARVEIMPKRLDDEALAEKFGGDRVEIVNRGHWEA</sequence>
<proteinExistence type="predicted"/>
<organism evidence="1">
    <name type="scientific">Siphoviridae sp. ctHEr2</name>
    <dbReference type="NCBI Taxonomy" id="2826229"/>
    <lineage>
        <taxon>Viruses</taxon>
        <taxon>Duplodnaviria</taxon>
        <taxon>Heunggongvirae</taxon>
        <taxon>Uroviricota</taxon>
        <taxon>Caudoviricetes</taxon>
    </lineage>
</organism>
<protein>
    <submittedName>
        <fullName evidence="1">Uncharacterized protein</fullName>
    </submittedName>
</protein>